<reference evidence="3" key="2">
    <citation type="submission" date="2021-04" db="EMBL/GenBank/DDBJ databases">
        <authorList>
            <person name="Dong X."/>
        </authorList>
    </citation>
    <scope>NUCLEOTIDE SEQUENCE</scope>
    <source>
        <strain evidence="3">LLY</strain>
    </source>
</reference>
<evidence type="ECO:0000259" key="2">
    <source>
        <dbReference type="PROSITE" id="PS50974"/>
    </source>
</evidence>
<organism evidence="3 4">
    <name type="scientific">Methanococcoides seepicolus</name>
    <dbReference type="NCBI Taxonomy" id="2828780"/>
    <lineage>
        <taxon>Archaea</taxon>
        <taxon>Methanobacteriati</taxon>
        <taxon>Methanobacteriota</taxon>
        <taxon>Stenosarchaea group</taxon>
        <taxon>Methanomicrobia</taxon>
        <taxon>Methanosarcinales</taxon>
        <taxon>Methanosarcinaceae</taxon>
        <taxon>Methanococcoides</taxon>
    </lineage>
</organism>
<dbReference type="Pfam" id="PF16795">
    <property type="entry name" value="Phage_integr_3"/>
    <property type="match status" value="1"/>
</dbReference>
<dbReference type="InterPro" id="IPR011010">
    <property type="entry name" value="DNA_brk_join_enz"/>
</dbReference>
<dbReference type="Proteomes" id="UP001056766">
    <property type="component" value="Unassembled WGS sequence"/>
</dbReference>
<name>A0A9E4ZEP9_9EURY</name>
<gene>
    <name evidence="3" type="ORF">KDK67_04585</name>
</gene>
<dbReference type="AlphaFoldDB" id="A0A9E4ZEP9"/>
<dbReference type="Gene3D" id="1.10.443.10">
    <property type="entry name" value="Intergrase catalytic core"/>
    <property type="match status" value="1"/>
</dbReference>
<dbReference type="InterPro" id="IPR013762">
    <property type="entry name" value="Integrase-like_cat_sf"/>
</dbReference>
<reference evidence="3" key="1">
    <citation type="journal article" date="2021" name="mSystems">
        <title>Bacteria and Archaea Synergistically Convert Glycine Betaine to Biogenic Methane in the Formosa Cold Seep of the South China Sea.</title>
        <authorList>
            <person name="Li L."/>
            <person name="Zhang W."/>
            <person name="Zhang S."/>
            <person name="Song L."/>
            <person name="Sun Q."/>
            <person name="Zhang H."/>
            <person name="Xiang H."/>
            <person name="Dong X."/>
        </authorList>
    </citation>
    <scope>NUCLEOTIDE SEQUENCE</scope>
    <source>
        <strain evidence="3">LLY</strain>
    </source>
</reference>
<proteinExistence type="predicted"/>
<comment type="caution">
    <text evidence="3">The sequence shown here is derived from an EMBL/GenBank/DDBJ whole genome shotgun (WGS) entry which is preliminary data.</text>
</comment>
<accession>A0A9E4ZEP9</accession>
<dbReference type="SUPFAM" id="SSF56349">
    <property type="entry name" value="DNA breaking-rejoining enzymes"/>
    <property type="match status" value="1"/>
</dbReference>
<dbReference type="GO" id="GO:0006310">
    <property type="term" value="P:DNA recombination"/>
    <property type="evidence" value="ECO:0007669"/>
    <property type="project" value="UniProtKB-KW"/>
</dbReference>
<evidence type="ECO:0000313" key="3">
    <source>
        <dbReference type="EMBL" id="MCM1986282.1"/>
    </source>
</evidence>
<keyword evidence="1" id="KW-0233">DNA recombination</keyword>
<dbReference type="EMBL" id="JAGSOI010000012">
    <property type="protein sequence ID" value="MCM1986282.1"/>
    <property type="molecule type" value="Genomic_DNA"/>
</dbReference>
<protein>
    <recommendedName>
        <fullName evidence="2">AdoMet activation domain-containing protein</fullName>
    </recommendedName>
</protein>
<feature type="domain" description="AdoMet activation" evidence="2">
    <location>
        <begin position="1"/>
        <end position="46"/>
    </location>
</feature>
<dbReference type="InterPro" id="IPR031857">
    <property type="entry name" value="Integrase_SSV1_C"/>
</dbReference>
<dbReference type="InterPro" id="IPR004223">
    <property type="entry name" value="VitB12-dep_Met_synth_activ_dom"/>
</dbReference>
<keyword evidence="4" id="KW-1185">Reference proteome</keyword>
<sequence>MEGPSQRHFAAQRIDSNSMKSCAIFYNDNREDFTSWILARMSKDTALKYIRYTDRYLTDLPLQDQCDIVQLSSTVQTGWNWYAKALRNYIHFLEDRNILTSDQAIEWKKPLSMKSTNPDTWVPDVEDIQNVLKAAQNPTYVHFMQLLLYSGIRTTEAIHIVHNFDVKRLHFSGDVAYYDIDWNRGNKHAIKAFMPSDFARTLQRTPDISINAVQKYFRVRGIGLKYCRNLFIDQCVKVGISESLIQYMIGHTNGSVLMTNYLEKLNNSTVAYAKVSTNLQDIINTRKQ</sequence>
<evidence type="ECO:0000313" key="4">
    <source>
        <dbReference type="Proteomes" id="UP001056766"/>
    </source>
</evidence>
<dbReference type="GO" id="GO:0015074">
    <property type="term" value="P:DNA integration"/>
    <property type="evidence" value="ECO:0007669"/>
    <property type="project" value="InterPro"/>
</dbReference>
<dbReference type="GO" id="GO:0003677">
    <property type="term" value="F:DNA binding"/>
    <property type="evidence" value="ECO:0007669"/>
    <property type="project" value="InterPro"/>
</dbReference>
<dbReference type="PROSITE" id="PS50974">
    <property type="entry name" value="ADOMET_ACTIVATION"/>
    <property type="match status" value="1"/>
</dbReference>
<evidence type="ECO:0000256" key="1">
    <source>
        <dbReference type="ARBA" id="ARBA00023172"/>
    </source>
</evidence>
<dbReference type="GO" id="GO:0008705">
    <property type="term" value="F:methionine synthase activity"/>
    <property type="evidence" value="ECO:0007669"/>
    <property type="project" value="InterPro"/>
</dbReference>
<dbReference type="RefSeq" id="WP_250867664.1">
    <property type="nucleotide sequence ID" value="NZ_JAGSOI010000012.1"/>
</dbReference>